<feature type="domain" description="Bromo" evidence="4">
    <location>
        <begin position="283"/>
        <end position="353"/>
    </location>
</feature>
<feature type="compositionally biased region" description="Low complexity" evidence="3">
    <location>
        <begin position="372"/>
        <end position="393"/>
    </location>
</feature>
<accession>A0AA88A7S9</accession>
<keyword evidence="6" id="KW-1185">Reference proteome</keyword>
<dbReference type="CDD" id="cd04369">
    <property type="entry name" value="Bromodomain"/>
    <property type="match status" value="1"/>
</dbReference>
<feature type="compositionally biased region" description="Basic and acidic residues" evidence="3">
    <location>
        <begin position="421"/>
        <end position="430"/>
    </location>
</feature>
<feature type="region of interest" description="Disordered" evidence="3">
    <location>
        <begin position="369"/>
        <end position="457"/>
    </location>
</feature>
<evidence type="ECO:0000256" key="3">
    <source>
        <dbReference type="SAM" id="MobiDB-lite"/>
    </source>
</evidence>
<feature type="compositionally biased region" description="Basic and acidic residues" evidence="3">
    <location>
        <begin position="129"/>
        <end position="140"/>
    </location>
</feature>
<sequence>METEVVGVTWGTWEELLLGGAVLRHGTQDWDTVAAELRARALCPYPFTPEVCKAKYEDLQDRYSGCKAWFEELRKKRMAELRHALELSEGSIGSLESKLETLKAEKGGESHVNYTSSQTESAAASQKSEGSESFRKEASKDGLSAGSFTLETKTSSSAECQNPCTVSVEEMETKPEVLSSPDQGKVWLAGNLTDNLYGRQGGMLKKRRGKRKRKDCSSKEAKESSVGESGNLDSADAVTAFWSKENSASDCADVSRSSILDNQVSVAKKDGIDDLLNVFNSIVEHKCASTFRHRLDSQKRGRYKRMIRKHVDFDTLRSRIISHSIISVKELFRDLLQLTNNALVFYSKITREYKSALLLRELTTKTLHQHFSGSRPSSLSSSKAASTKLSPLKTTNRGSPVKPQSVHPGDKNSSRKTANSEAKDVSETPKKGRVGRKNNNRQQSVSPVKGRKKGRTR</sequence>
<evidence type="ECO:0000313" key="5">
    <source>
        <dbReference type="EMBL" id="GMN50879.1"/>
    </source>
</evidence>
<evidence type="ECO:0000256" key="1">
    <source>
        <dbReference type="ARBA" id="ARBA00023117"/>
    </source>
</evidence>
<keyword evidence="1 2" id="KW-0103">Bromodomain</keyword>
<dbReference type="InterPro" id="IPR001487">
    <property type="entry name" value="Bromodomain"/>
</dbReference>
<dbReference type="EMBL" id="BTGU01000035">
    <property type="protein sequence ID" value="GMN50879.1"/>
    <property type="molecule type" value="Genomic_DNA"/>
</dbReference>
<evidence type="ECO:0000259" key="4">
    <source>
        <dbReference type="PROSITE" id="PS50014"/>
    </source>
</evidence>
<evidence type="ECO:0000313" key="6">
    <source>
        <dbReference type="Proteomes" id="UP001187192"/>
    </source>
</evidence>
<dbReference type="Pfam" id="PF00439">
    <property type="entry name" value="Bromodomain"/>
    <property type="match status" value="1"/>
</dbReference>
<dbReference type="PROSITE" id="PS50014">
    <property type="entry name" value="BROMODOMAIN_2"/>
    <property type="match status" value="1"/>
</dbReference>
<dbReference type="InterPro" id="IPR036427">
    <property type="entry name" value="Bromodomain-like_sf"/>
</dbReference>
<reference evidence="5" key="1">
    <citation type="submission" date="2023-07" db="EMBL/GenBank/DDBJ databases">
        <title>draft genome sequence of fig (Ficus carica).</title>
        <authorList>
            <person name="Takahashi T."/>
            <person name="Nishimura K."/>
        </authorList>
    </citation>
    <scope>NUCLEOTIDE SEQUENCE</scope>
</reference>
<name>A0AA88A7S9_FICCA</name>
<feature type="compositionally biased region" description="Basic and acidic residues" evidence="3">
    <location>
        <begin position="215"/>
        <end position="225"/>
    </location>
</feature>
<feature type="compositionally biased region" description="Basic residues" evidence="3">
    <location>
        <begin position="204"/>
        <end position="214"/>
    </location>
</feature>
<dbReference type="Proteomes" id="UP001187192">
    <property type="component" value="Unassembled WGS sequence"/>
</dbReference>
<dbReference type="GO" id="GO:0035267">
    <property type="term" value="C:NuA4 histone acetyltransferase complex"/>
    <property type="evidence" value="ECO:0007669"/>
    <property type="project" value="TreeGrafter"/>
</dbReference>
<dbReference type="Gene3D" id="1.20.920.10">
    <property type="entry name" value="Bromodomain-like"/>
    <property type="match status" value="1"/>
</dbReference>
<dbReference type="PANTHER" id="PTHR15398">
    <property type="entry name" value="BROMODOMAIN-CONTAINING PROTEIN 8"/>
    <property type="match status" value="1"/>
</dbReference>
<organism evidence="5 6">
    <name type="scientific">Ficus carica</name>
    <name type="common">Common fig</name>
    <dbReference type="NCBI Taxonomy" id="3494"/>
    <lineage>
        <taxon>Eukaryota</taxon>
        <taxon>Viridiplantae</taxon>
        <taxon>Streptophyta</taxon>
        <taxon>Embryophyta</taxon>
        <taxon>Tracheophyta</taxon>
        <taxon>Spermatophyta</taxon>
        <taxon>Magnoliopsida</taxon>
        <taxon>eudicotyledons</taxon>
        <taxon>Gunneridae</taxon>
        <taxon>Pentapetalae</taxon>
        <taxon>rosids</taxon>
        <taxon>fabids</taxon>
        <taxon>Rosales</taxon>
        <taxon>Moraceae</taxon>
        <taxon>Ficeae</taxon>
        <taxon>Ficus</taxon>
    </lineage>
</organism>
<gene>
    <name evidence="5" type="ORF">TIFTF001_020031</name>
</gene>
<dbReference type="SUPFAM" id="SSF47370">
    <property type="entry name" value="Bromodomain"/>
    <property type="match status" value="1"/>
</dbReference>
<dbReference type="AlphaFoldDB" id="A0AA88A7S9"/>
<comment type="caution">
    <text evidence="5">The sequence shown here is derived from an EMBL/GenBank/DDBJ whole genome shotgun (WGS) entry which is preliminary data.</text>
</comment>
<dbReference type="PANTHER" id="PTHR15398:SF4">
    <property type="entry name" value="BROMODOMAIN-CONTAINING PROTEIN 8 ISOFORM X1"/>
    <property type="match status" value="1"/>
</dbReference>
<protein>
    <recommendedName>
        <fullName evidence="4">Bromo domain-containing protein</fullName>
    </recommendedName>
</protein>
<feature type="compositionally biased region" description="Low complexity" evidence="3">
    <location>
        <begin position="115"/>
        <end position="128"/>
    </location>
</feature>
<dbReference type="SMART" id="SM00297">
    <property type="entry name" value="BROMO"/>
    <property type="match status" value="1"/>
</dbReference>
<proteinExistence type="predicted"/>
<feature type="region of interest" description="Disordered" evidence="3">
    <location>
        <begin position="202"/>
        <end position="231"/>
    </location>
</feature>
<feature type="region of interest" description="Disordered" evidence="3">
    <location>
        <begin position="106"/>
        <end position="140"/>
    </location>
</feature>
<evidence type="ECO:0000256" key="2">
    <source>
        <dbReference type="PROSITE-ProRule" id="PRU00035"/>
    </source>
</evidence>